<accession>A0A172Y9X7</accession>
<dbReference type="Gene3D" id="3.40.960.10">
    <property type="entry name" value="VSR Endonuclease"/>
    <property type="match status" value="1"/>
</dbReference>
<sequence length="132" mass="14914">MAIIARARAMRKALTPPEARLWVQLKLLRTQGFHFRRQAPFRGYYLDFVCFDRRLVIEVDGVTHTVEARANRDKMRNAVLAGEGFTTLRFDNAAVRDDLDGVMGGIMGALEAPPTRSLRDHPPHEGEGDKPK</sequence>
<dbReference type="Pfam" id="PF04480">
    <property type="entry name" value="DUF559"/>
    <property type="match status" value="1"/>
</dbReference>
<dbReference type="AlphaFoldDB" id="A0A172Y9X7"/>
<dbReference type="OrthoDB" id="9798754at2"/>
<dbReference type="Proteomes" id="UP000077603">
    <property type="component" value="Chromosome"/>
</dbReference>
<dbReference type="InterPro" id="IPR007569">
    <property type="entry name" value="DUF559"/>
</dbReference>
<evidence type="ECO:0000256" key="1">
    <source>
        <dbReference type="SAM" id="MobiDB-lite"/>
    </source>
</evidence>
<name>A0A172Y9X7_9CAUL</name>
<evidence type="ECO:0000313" key="3">
    <source>
        <dbReference type="EMBL" id="ANF55956.1"/>
    </source>
</evidence>
<feature type="domain" description="DUF559" evidence="2">
    <location>
        <begin position="4"/>
        <end position="110"/>
    </location>
</feature>
<dbReference type="InterPro" id="IPR047216">
    <property type="entry name" value="Endonuclease_DUF559_bact"/>
</dbReference>
<organism evidence="3 4">
    <name type="scientific">Brevundimonas naejangsanensis</name>
    <dbReference type="NCBI Taxonomy" id="588932"/>
    <lineage>
        <taxon>Bacteria</taxon>
        <taxon>Pseudomonadati</taxon>
        <taxon>Pseudomonadota</taxon>
        <taxon>Alphaproteobacteria</taxon>
        <taxon>Caulobacterales</taxon>
        <taxon>Caulobacteraceae</taxon>
        <taxon>Brevundimonas</taxon>
    </lineage>
</organism>
<feature type="compositionally biased region" description="Basic and acidic residues" evidence="1">
    <location>
        <begin position="117"/>
        <end position="132"/>
    </location>
</feature>
<feature type="region of interest" description="Disordered" evidence="1">
    <location>
        <begin position="110"/>
        <end position="132"/>
    </location>
</feature>
<gene>
    <name evidence="3" type="ORF">DA69_09700</name>
</gene>
<dbReference type="InterPro" id="IPR011335">
    <property type="entry name" value="Restrct_endonuc-II-like"/>
</dbReference>
<dbReference type="PANTHER" id="PTHR38590:SF1">
    <property type="entry name" value="BLL0828 PROTEIN"/>
    <property type="match status" value="1"/>
</dbReference>
<evidence type="ECO:0000313" key="4">
    <source>
        <dbReference type="Proteomes" id="UP000077603"/>
    </source>
</evidence>
<evidence type="ECO:0000259" key="2">
    <source>
        <dbReference type="Pfam" id="PF04480"/>
    </source>
</evidence>
<proteinExistence type="predicted"/>
<dbReference type="STRING" id="588932.DA69_09700"/>
<dbReference type="SUPFAM" id="SSF52980">
    <property type="entry name" value="Restriction endonuclease-like"/>
    <property type="match status" value="1"/>
</dbReference>
<dbReference type="EMBL" id="CP015614">
    <property type="protein sequence ID" value="ANF55956.1"/>
    <property type="molecule type" value="Genomic_DNA"/>
</dbReference>
<dbReference type="CDD" id="cd01038">
    <property type="entry name" value="Endonuclease_DUF559"/>
    <property type="match status" value="1"/>
</dbReference>
<dbReference type="eggNOG" id="COG2852">
    <property type="taxonomic scope" value="Bacteria"/>
</dbReference>
<reference evidence="3 4" key="1">
    <citation type="journal article" date="2014" name="Genome Announc.">
        <title>Genome Sequence of a Promising Hydrogen-Producing Facultative Anaerobic Bacterium, Brevundimonas naejangsanensis Strain B1.</title>
        <authorList>
            <person name="Su H."/>
            <person name="Zhang T."/>
            <person name="Bao M."/>
            <person name="Jiang Y."/>
            <person name="Wang Y."/>
            <person name="Tan T."/>
        </authorList>
    </citation>
    <scope>NUCLEOTIDE SEQUENCE [LARGE SCALE GENOMIC DNA]</scope>
    <source>
        <strain evidence="3 4">B1</strain>
    </source>
</reference>
<keyword evidence="4" id="KW-1185">Reference proteome</keyword>
<dbReference type="RefSeq" id="WP_025978524.1">
    <property type="nucleotide sequence ID" value="NZ_CP015614.1"/>
</dbReference>
<dbReference type="PANTHER" id="PTHR38590">
    <property type="entry name" value="BLL0828 PROTEIN"/>
    <property type="match status" value="1"/>
</dbReference>
<dbReference type="KEGG" id="bne:DA69_09700"/>
<protein>
    <recommendedName>
        <fullName evidence="2">DUF559 domain-containing protein</fullName>
    </recommendedName>
</protein>